<feature type="transmembrane region" description="Helical" evidence="1">
    <location>
        <begin position="55"/>
        <end position="77"/>
    </location>
</feature>
<keyword evidence="1" id="KW-0812">Transmembrane</keyword>
<dbReference type="AlphaFoldDB" id="A0A848HFA6"/>
<evidence type="ECO:0000256" key="1">
    <source>
        <dbReference type="SAM" id="Phobius"/>
    </source>
</evidence>
<dbReference type="RefSeq" id="WP_169420563.1">
    <property type="nucleotide sequence ID" value="NZ_JABBFX010000002.1"/>
</dbReference>
<feature type="transmembrane region" description="Helical" evidence="1">
    <location>
        <begin position="162"/>
        <end position="180"/>
    </location>
</feature>
<protein>
    <recommendedName>
        <fullName evidence="4">DUF1705 domain-containing protein</fullName>
    </recommendedName>
</protein>
<reference evidence="2 3" key="1">
    <citation type="submission" date="2020-04" db="EMBL/GenBank/DDBJ databases">
        <title>Ramlibacter sp. G-1-2-2 isolated from soil.</title>
        <authorList>
            <person name="Dahal R.H."/>
        </authorList>
    </citation>
    <scope>NUCLEOTIDE SEQUENCE [LARGE SCALE GENOMIC DNA]</scope>
    <source>
        <strain evidence="2 3">G-1-2-2</strain>
    </source>
</reference>
<comment type="caution">
    <text evidence="2">The sequence shown here is derived from an EMBL/GenBank/DDBJ whole genome shotgun (WGS) entry which is preliminary data.</text>
</comment>
<feature type="transmembrane region" description="Helical" evidence="1">
    <location>
        <begin position="128"/>
        <end position="150"/>
    </location>
</feature>
<name>A0A848HFA6_9BURK</name>
<keyword evidence="1" id="KW-1133">Transmembrane helix</keyword>
<evidence type="ECO:0000313" key="2">
    <source>
        <dbReference type="EMBL" id="NML46288.1"/>
    </source>
</evidence>
<dbReference type="Proteomes" id="UP000541185">
    <property type="component" value="Unassembled WGS sequence"/>
</dbReference>
<evidence type="ECO:0008006" key="4">
    <source>
        <dbReference type="Google" id="ProtNLM"/>
    </source>
</evidence>
<accession>A0A848HFA6</accession>
<organism evidence="2 3">
    <name type="scientific">Ramlibacter agri</name>
    <dbReference type="NCBI Taxonomy" id="2728837"/>
    <lineage>
        <taxon>Bacteria</taxon>
        <taxon>Pseudomonadati</taxon>
        <taxon>Pseudomonadota</taxon>
        <taxon>Betaproteobacteria</taxon>
        <taxon>Burkholderiales</taxon>
        <taxon>Comamonadaceae</taxon>
        <taxon>Ramlibacter</taxon>
    </lineage>
</organism>
<gene>
    <name evidence="2" type="ORF">HHL11_21240</name>
</gene>
<feature type="transmembrane region" description="Helical" evidence="1">
    <location>
        <begin position="84"/>
        <end position="102"/>
    </location>
</feature>
<dbReference type="EMBL" id="JABBFX010000002">
    <property type="protein sequence ID" value="NML46288.1"/>
    <property type="molecule type" value="Genomic_DNA"/>
</dbReference>
<keyword evidence="3" id="KW-1185">Reference proteome</keyword>
<feature type="transmembrane region" description="Helical" evidence="1">
    <location>
        <begin position="29"/>
        <end position="49"/>
    </location>
</feature>
<proteinExistence type="predicted"/>
<evidence type="ECO:0000313" key="3">
    <source>
        <dbReference type="Proteomes" id="UP000541185"/>
    </source>
</evidence>
<sequence>MALKLFRTTGYSTLLLPGEARQAMHPARMVAVASLWIGLACNAGLWRLATTGESLLAALSTAALLAGGSGMILSLLGWRRTIRLAITVLVFGAAILACGLWVQDLPAEALWQQRPRNLLPPWPNFMRWQVPTLMLVLAVVPVVWVWHVALRRLPGPAQLQSNILGAVVGALVFGLGLALLP</sequence>
<keyword evidence="1" id="KW-0472">Membrane</keyword>